<name>A0AAW1JAT2_SAPOF</name>
<organism evidence="1 2">
    <name type="scientific">Saponaria officinalis</name>
    <name type="common">Common soapwort</name>
    <name type="synonym">Lychnis saponaria</name>
    <dbReference type="NCBI Taxonomy" id="3572"/>
    <lineage>
        <taxon>Eukaryota</taxon>
        <taxon>Viridiplantae</taxon>
        <taxon>Streptophyta</taxon>
        <taxon>Embryophyta</taxon>
        <taxon>Tracheophyta</taxon>
        <taxon>Spermatophyta</taxon>
        <taxon>Magnoliopsida</taxon>
        <taxon>eudicotyledons</taxon>
        <taxon>Gunneridae</taxon>
        <taxon>Pentapetalae</taxon>
        <taxon>Caryophyllales</taxon>
        <taxon>Caryophyllaceae</taxon>
        <taxon>Caryophylleae</taxon>
        <taxon>Saponaria</taxon>
    </lineage>
</organism>
<comment type="caution">
    <text evidence="1">The sequence shown here is derived from an EMBL/GenBank/DDBJ whole genome shotgun (WGS) entry which is preliminary data.</text>
</comment>
<protein>
    <submittedName>
        <fullName evidence="1">Uncharacterized protein</fullName>
    </submittedName>
</protein>
<dbReference type="AlphaFoldDB" id="A0AAW1JAT2"/>
<dbReference type="Proteomes" id="UP001443914">
    <property type="component" value="Unassembled WGS sequence"/>
</dbReference>
<accession>A0AAW1JAT2</accession>
<proteinExistence type="predicted"/>
<gene>
    <name evidence="1" type="ORF">RND81_08G218800</name>
</gene>
<evidence type="ECO:0000313" key="2">
    <source>
        <dbReference type="Proteomes" id="UP001443914"/>
    </source>
</evidence>
<keyword evidence="2" id="KW-1185">Reference proteome</keyword>
<sequence length="104" mass="12071">MIPNNPKCVVVHPTVHSTNHHQISAVHFLLSHNKYLPASPNLFNSLNLYISLSSMEFKLKINSSDLLFSQFNFMFLFTDSCISFDDLSFHRNFARFCQQLYVVN</sequence>
<reference evidence="1" key="1">
    <citation type="submission" date="2024-03" db="EMBL/GenBank/DDBJ databases">
        <title>WGS assembly of Saponaria officinalis var. Norfolk2.</title>
        <authorList>
            <person name="Jenkins J."/>
            <person name="Shu S."/>
            <person name="Grimwood J."/>
            <person name="Barry K."/>
            <person name="Goodstein D."/>
            <person name="Schmutz J."/>
            <person name="Leebens-Mack J."/>
            <person name="Osbourn A."/>
        </authorList>
    </citation>
    <scope>NUCLEOTIDE SEQUENCE [LARGE SCALE GENOMIC DNA]</scope>
    <source>
        <strain evidence="1">JIC</strain>
    </source>
</reference>
<dbReference type="EMBL" id="JBDFQZ010000008">
    <property type="protein sequence ID" value="KAK9700125.1"/>
    <property type="molecule type" value="Genomic_DNA"/>
</dbReference>
<evidence type="ECO:0000313" key="1">
    <source>
        <dbReference type="EMBL" id="KAK9700125.1"/>
    </source>
</evidence>